<protein>
    <submittedName>
        <fullName evidence="1">Uncharacterized protein</fullName>
    </submittedName>
</protein>
<feature type="non-terminal residue" evidence="1">
    <location>
        <position position="391"/>
    </location>
</feature>
<dbReference type="EMBL" id="GL438406">
    <property type="protein sequence ID" value="EFN68994.1"/>
    <property type="molecule type" value="Genomic_DNA"/>
</dbReference>
<dbReference type="OMA" id="NCLFREL"/>
<dbReference type="Proteomes" id="UP000000311">
    <property type="component" value="Unassembled WGS sequence"/>
</dbReference>
<proteinExistence type="predicted"/>
<sequence>VVVNNPLGSKVHPHKIGAFYFVIQNLPQYINSSLGGIHVLSLCHTADIQKYGMKAILKPFLLDLSKLESDNGVNIIYNGTHFILRASIAAVCADGLAAHQLLGFLSPSAKYFCRLCMINRDDFKNNRNLKEVSLRTKQLHDKQLKEINTQRTLKEIEHSKTKSGILEDSALHSSRFFHCTNNLVFDPMHDILEGIAPMELKLVLHHYNTCNDYNFNIDLFNNRINLFQYGLPENKNKPSANFSSASIRYQRDYKLSQTAVQTWCLLKVFPFLVLDLIPENDTYLSLILILNRINEIVFAPKLRHSILPYLSELIEEHNCLFRELFPAISPINKHHHLTHYPQCISFSGPLRWLNCLRFEAKHNVLKKYGSIVCNFKNITKTLSNYCQLSQC</sequence>
<evidence type="ECO:0000313" key="1">
    <source>
        <dbReference type="EMBL" id="EFN68994.1"/>
    </source>
</evidence>
<dbReference type="PANTHER" id="PTHR31912">
    <property type="entry name" value="IP13529P"/>
    <property type="match status" value="1"/>
</dbReference>
<dbReference type="InParanoid" id="E2AC46"/>
<reference evidence="1 2" key="1">
    <citation type="journal article" date="2010" name="Science">
        <title>Genomic comparison of the ants Camponotus floridanus and Harpegnathos saltator.</title>
        <authorList>
            <person name="Bonasio R."/>
            <person name="Zhang G."/>
            <person name="Ye C."/>
            <person name="Mutti N.S."/>
            <person name="Fang X."/>
            <person name="Qin N."/>
            <person name="Donahue G."/>
            <person name="Yang P."/>
            <person name="Li Q."/>
            <person name="Li C."/>
            <person name="Zhang P."/>
            <person name="Huang Z."/>
            <person name="Berger S.L."/>
            <person name="Reinberg D."/>
            <person name="Wang J."/>
            <person name="Liebig J."/>
        </authorList>
    </citation>
    <scope>NUCLEOTIDE SEQUENCE [LARGE SCALE GENOMIC DNA]</scope>
    <source>
        <strain evidence="2">C129</strain>
    </source>
</reference>
<feature type="non-terminal residue" evidence="1">
    <location>
        <position position="1"/>
    </location>
</feature>
<evidence type="ECO:0000313" key="2">
    <source>
        <dbReference type="Proteomes" id="UP000000311"/>
    </source>
</evidence>
<dbReference type="PANTHER" id="PTHR31912:SF34">
    <property type="entry name" value="NOTOCHORD-RELATED PROTEIN"/>
    <property type="match status" value="1"/>
</dbReference>
<organism evidence="2">
    <name type="scientific">Camponotus floridanus</name>
    <name type="common">Florida carpenter ant</name>
    <dbReference type="NCBI Taxonomy" id="104421"/>
    <lineage>
        <taxon>Eukaryota</taxon>
        <taxon>Metazoa</taxon>
        <taxon>Ecdysozoa</taxon>
        <taxon>Arthropoda</taxon>
        <taxon>Hexapoda</taxon>
        <taxon>Insecta</taxon>
        <taxon>Pterygota</taxon>
        <taxon>Neoptera</taxon>
        <taxon>Endopterygota</taxon>
        <taxon>Hymenoptera</taxon>
        <taxon>Apocrita</taxon>
        <taxon>Aculeata</taxon>
        <taxon>Formicoidea</taxon>
        <taxon>Formicidae</taxon>
        <taxon>Formicinae</taxon>
        <taxon>Camponotus</taxon>
    </lineage>
</organism>
<gene>
    <name evidence="1" type="ORF">EAG_02455</name>
</gene>
<dbReference type="AlphaFoldDB" id="E2AC46"/>
<name>E2AC46_CAMFO</name>
<accession>E2AC46</accession>
<keyword evidence="2" id="KW-1185">Reference proteome</keyword>